<accession>A0ABP7UH01</accession>
<sequence length="62" mass="6954">MPNYTPTGSIMRPPCARADIRTWESAIGKGWQRATAVENCWPLYESALSVEVEPAPRQPTKH</sequence>
<protein>
    <submittedName>
        <fullName evidence="1">Uncharacterized protein</fullName>
    </submittedName>
</protein>
<evidence type="ECO:0000313" key="2">
    <source>
        <dbReference type="Proteomes" id="UP001501469"/>
    </source>
</evidence>
<gene>
    <name evidence="1" type="ORF">GCM10022409_31530</name>
</gene>
<dbReference type="EMBL" id="BAABDK010000025">
    <property type="protein sequence ID" value="GAA4043230.1"/>
    <property type="molecule type" value="Genomic_DNA"/>
</dbReference>
<evidence type="ECO:0000313" key="1">
    <source>
        <dbReference type="EMBL" id="GAA4043230.1"/>
    </source>
</evidence>
<comment type="caution">
    <text evidence="1">The sequence shown here is derived from an EMBL/GenBank/DDBJ whole genome shotgun (WGS) entry which is preliminary data.</text>
</comment>
<reference evidence="2" key="1">
    <citation type="journal article" date="2019" name="Int. J. Syst. Evol. Microbiol.">
        <title>The Global Catalogue of Microorganisms (GCM) 10K type strain sequencing project: providing services to taxonomists for standard genome sequencing and annotation.</title>
        <authorList>
            <consortium name="The Broad Institute Genomics Platform"/>
            <consortium name="The Broad Institute Genome Sequencing Center for Infectious Disease"/>
            <person name="Wu L."/>
            <person name="Ma J."/>
        </authorList>
    </citation>
    <scope>NUCLEOTIDE SEQUENCE [LARGE SCALE GENOMIC DNA]</scope>
    <source>
        <strain evidence="2">JCM 17225</strain>
    </source>
</reference>
<proteinExistence type="predicted"/>
<dbReference type="Proteomes" id="UP001501469">
    <property type="component" value="Unassembled WGS sequence"/>
</dbReference>
<keyword evidence="2" id="KW-1185">Reference proteome</keyword>
<name>A0ABP7UH01_9BACT</name>
<organism evidence="1 2">
    <name type="scientific">Hymenobacter glaciei</name>
    <dbReference type="NCBI Taxonomy" id="877209"/>
    <lineage>
        <taxon>Bacteria</taxon>
        <taxon>Pseudomonadati</taxon>
        <taxon>Bacteroidota</taxon>
        <taxon>Cytophagia</taxon>
        <taxon>Cytophagales</taxon>
        <taxon>Hymenobacteraceae</taxon>
        <taxon>Hymenobacter</taxon>
    </lineage>
</organism>